<evidence type="ECO:0000313" key="1">
    <source>
        <dbReference type="EMBL" id="KAL1238345.1"/>
    </source>
</evidence>
<evidence type="ECO:0000313" key="2">
    <source>
        <dbReference type="Proteomes" id="UP001558632"/>
    </source>
</evidence>
<keyword evidence="2" id="KW-1185">Reference proteome</keyword>
<gene>
    <name evidence="1" type="ORF">TSPI_10720</name>
</gene>
<accession>A0ABR3KK48</accession>
<sequence length="91" mass="10628">MLILENYYKLFTTLHANVRKENRILVDSLLNGSTFLHSKLNKTVQCNRQLHRLLSRILSLQTIQLNSLLKANEKTRIDCFVMLENNQTKNG</sequence>
<dbReference type="Proteomes" id="UP001558632">
    <property type="component" value="Unassembled WGS sequence"/>
</dbReference>
<name>A0ABR3KK48_TRISP</name>
<dbReference type="EMBL" id="JBEUSY010000319">
    <property type="protein sequence ID" value="KAL1238345.1"/>
    <property type="molecule type" value="Genomic_DNA"/>
</dbReference>
<reference evidence="1 2" key="1">
    <citation type="submission" date="2024-07" db="EMBL/GenBank/DDBJ databases">
        <title>Enhanced genomic and transcriptomic resources for Trichinella pseudospiralis and T. spiralis underpin the discovery of pronounced molecular differences between stages and species.</title>
        <authorList>
            <person name="Pasi K.K."/>
            <person name="La Rosa G."/>
            <person name="Gomez-Morales M.A."/>
            <person name="Tosini F."/>
            <person name="Sumanam S."/>
            <person name="Young N.D."/>
            <person name="Chang B.C."/>
            <person name="Robin G.B."/>
        </authorList>
    </citation>
    <scope>NUCLEOTIDE SEQUENCE [LARGE SCALE GENOMIC DNA]</scope>
    <source>
        <strain evidence="1">ISS534</strain>
    </source>
</reference>
<keyword evidence="1" id="KW-0067">ATP-binding</keyword>
<comment type="caution">
    <text evidence="1">The sequence shown here is derived from an EMBL/GenBank/DDBJ whole genome shotgun (WGS) entry which is preliminary data.</text>
</comment>
<keyword evidence="1" id="KW-0347">Helicase</keyword>
<organism evidence="1 2">
    <name type="scientific">Trichinella spiralis</name>
    <name type="common">Trichina worm</name>
    <dbReference type="NCBI Taxonomy" id="6334"/>
    <lineage>
        <taxon>Eukaryota</taxon>
        <taxon>Metazoa</taxon>
        <taxon>Ecdysozoa</taxon>
        <taxon>Nematoda</taxon>
        <taxon>Enoplea</taxon>
        <taxon>Dorylaimia</taxon>
        <taxon>Trichinellida</taxon>
        <taxon>Trichinellidae</taxon>
        <taxon>Trichinella</taxon>
    </lineage>
</organism>
<proteinExistence type="predicted"/>
<protein>
    <submittedName>
        <fullName evidence="1">Helicase SWR1</fullName>
    </submittedName>
</protein>
<keyword evidence="1" id="KW-0547">Nucleotide-binding</keyword>
<dbReference type="GO" id="GO:0004386">
    <property type="term" value="F:helicase activity"/>
    <property type="evidence" value="ECO:0007669"/>
    <property type="project" value="UniProtKB-KW"/>
</dbReference>
<keyword evidence="1" id="KW-0378">Hydrolase</keyword>